<evidence type="ECO:0000256" key="5">
    <source>
        <dbReference type="SAM" id="Phobius"/>
    </source>
</evidence>
<evidence type="ECO:0000313" key="8">
    <source>
        <dbReference type="Proteomes" id="UP000799438"/>
    </source>
</evidence>
<dbReference type="Proteomes" id="UP000799438">
    <property type="component" value="Unassembled WGS sequence"/>
</dbReference>
<dbReference type="PANTHER" id="PTHR43341:SF38">
    <property type="entry name" value="PROLINE TRANSPORTER (EUROFUNG)"/>
    <property type="match status" value="1"/>
</dbReference>
<dbReference type="GO" id="GO:0016020">
    <property type="term" value="C:membrane"/>
    <property type="evidence" value="ECO:0007669"/>
    <property type="project" value="UniProtKB-SubCell"/>
</dbReference>
<dbReference type="AlphaFoldDB" id="A0A6A6AZ50"/>
<reference evidence="7" key="1">
    <citation type="journal article" date="2020" name="Stud. Mycol.">
        <title>101 Dothideomycetes genomes: a test case for predicting lifestyles and emergence of pathogens.</title>
        <authorList>
            <person name="Haridas S."/>
            <person name="Albert R."/>
            <person name="Binder M."/>
            <person name="Bloem J."/>
            <person name="Labutti K."/>
            <person name="Salamov A."/>
            <person name="Andreopoulos B."/>
            <person name="Baker S."/>
            <person name="Barry K."/>
            <person name="Bills G."/>
            <person name="Bluhm B."/>
            <person name="Cannon C."/>
            <person name="Castanera R."/>
            <person name="Culley D."/>
            <person name="Daum C."/>
            <person name="Ezra D."/>
            <person name="Gonzalez J."/>
            <person name="Henrissat B."/>
            <person name="Kuo A."/>
            <person name="Liang C."/>
            <person name="Lipzen A."/>
            <person name="Lutzoni F."/>
            <person name="Magnuson J."/>
            <person name="Mondo S."/>
            <person name="Nolan M."/>
            <person name="Ohm R."/>
            <person name="Pangilinan J."/>
            <person name="Park H.-J."/>
            <person name="Ramirez L."/>
            <person name="Alfaro M."/>
            <person name="Sun H."/>
            <person name="Tritt A."/>
            <person name="Yoshinaga Y."/>
            <person name="Zwiers L.-H."/>
            <person name="Turgeon B."/>
            <person name="Goodwin S."/>
            <person name="Spatafora J."/>
            <person name="Crous P."/>
            <person name="Grigoriev I."/>
        </authorList>
    </citation>
    <scope>NUCLEOTIDE SEQUENCE</scope>
    <source>
        <strain evidence="7">CBS 121167</strain>
    </source>
</reference>
<evidence type="ECO:0000256" key="3">
    <source>
        <dbReference type="ARBA" id="ARBA00022989"/>
    </source>
</evidence>
<dbReference type="InterPro" id="IPR050524">
    <property type="entry name" value="APC_YAT"/>
</dbReference>
<accession>A0A6A6AZ50</accession>
<protein>
    <recommendedName>
        <fullName evidence="6">Amino acid permease/ SLC12A domain-containing protein</fullName>
    </recommendedName>
</protein>
<evidence type="ECO:0000256" key="4">
    <source>
        <dbReference type="ARBA" id="ARBA00023136"/>
    </source>
</evidence>
<feature type="transmembrane region" description="Helical" evidence="5">
    <location>
        <begin position="232"/>
        <end position="252"/>
    </location>
</feature>
<evidence type="ECO:0000313" key="7">
    <source>
        <dbReference type="EMBL" id="KAF2136916.1"/>
    </source>
</evidence>
<dbReference type="Gene3D" id="1.20.1740.10">
    <property type="entry name" value="Amino acid/polyamine transporter I"/>
    <property type="match status" value="1"/>
</dbReference>
<keyword evidence="2 5" id="KW-0812">Transmembrane</keyword>
<evidence type="ECO:0000256" key="2">
    <source>
        <dbReference type="ARBA" id="ARBA00022692"/>
    </source>
</evidence>
<feature type="transmembrane region" description="Helical" evidence="5">
    <location>
        <begin position="26"/>
        <end position="45"/>
    </location>
</feature>
<comment type="subcellular location">
    <subcellularLocation>
        <location evidence="1">Membrane</location>
        <topology evidence="1">Multi-pass membrane protein</topology>
    </subcellularLocation>
</comment>
<evidence type="ECO:0000259" key="6">
    <source>
        <dbReference type="Pfam" id="PF00324"/>
    </source>
</evidence>
<dbReference type="GO" id="GO:0015171">
    <property type="term" value="F:amino acid transmembrane transporter activity"/>
    <property type="evidence" value="ECO:0007669"/>
    <property type="project" value="TreeGrafter"/>
</dbReference>
<dbReference type="RefSeq" id="XP_033392634.1">
    <property type="nucleotide sequence ID" value="XM_033545063.1"/>
</dbReference>
<dbReference type="InterPro" id="IPR004841">
    <property type="entry name" value="AA-permease/SLC12A_dom"/>
</dbReference>
<feature type="transmembrane region" description="Helical" evidence="5">
    <location>
        <begin position="51"/>
        <end position="71"/>
    </location>
</feature>
<keyword evidence="8" id="KW-1185">Reference proteome</keyword>
<keyword evidence="3 5" id="KW-1133">Transmembrane helix</keyword>
<feature type="transmembrane region" description="Helical" evidence="5">
    <location>
        <begin position="92"/>
        <end position="109"/>
    </location>
</feature>
<feature type="domain" description="Amino acid permease/ SLC12A" evidence="6">
    <location>
        <begin position="113"/>
        <end position="261"/>
    </location>
</feature>
<gene>
    <name evidence="7" type="ORF">K452DRAFT_329496</name>
</gene>
<keyword evidence="4 5" id="KW-0472">Membrane</keyword>
<feature type="transmembrane region" description="Helical" evidence="5">
    <location>
        <begin position="149"/>
        <end position="167"/>
    </location>
</feature>
<dbReference type="PANTHER" id="PTHR43341">
    <property type="entry name" value="AMINO ACID PERMEASE"/>
    <property type="match status" value="1"/>
</dbReference>
<sequence>MQPRTSTTLRHAGTTKRGLKSRHTQMIAIGGTIGTSLFVGTGLALSVGGLVFLFLAYIVITIPVYGILTATTEISAYMPLAGSTMSAYASRFVSPSLGFAMGWLYWYSFAIGVPIGVWITTMFIVIVGLNFFSVSVYGETEFWFASLKVFMIVGFLILSFILFWGGGPSHQRLGFHYWKEQPKTYLVDGPTATPAVSVFLVFSFNFAPELLVITSGEMKAPRRNIPTAAKMFFYLLLVFYIGGSLAVGMLQMRSILSILSSS</sequence>
<dbReference type="Pfam" id="PF00324">
    <property type="entry name" value="AA_permease"/>
    <property type="match status" value="1"/>
</dbReference>
<dbReference type="EMBL" id="ML995510">
    <property type="protein sequence ID" value="KAF2136916.1"/>
    <property type="molecule type" value="Genomic_DNA"/>
</dbReference>
<name>A0A6A6AZ50_9PEZI</name>
<feature type="transmembrane region" description="Helical" evidence="5">
    <location>
        <begin position="192"/>
        <end position="212"/>
    </location>
</feature>
<dbReference type="OrthoDB" id="3900342at2759"/>
<evidence type="ECO:0000256" key="1">
    <source>
        <dbReference type="ARBA" id="ARBA00004141"/>
    </source>
</evidence>
<organism evidence="7 8">
    <name type="scientific">Aplosporella prunicola CBS 121167</name>
    <dbReference type="NCBI Taxonomy" id="1176127"/>
    <lineage>
        <taxon>Eukaryota</taxon>
        <taxon>Fungi</taxon>
        <taxon>Dikarya</taxon>
        <taxon>Ascomycota</taxon>
        <taxon>Pezizomycotina</taxon>
        <taxon>Dothideomycetes</taxon>
        <taxon>Dothideomycetes incertae sedis</taxon>
        <taxon>Botryosphaeriales</taxon>
        <taxon>Aplosporellaceae</taxon>
        <taxon>Aplosporella</taxon>
    </lineage>
</organism>
<dbReference type="GeneID" id="54302558"/>
<feature type="transmembrane region" description="Helical" evidence="5">
    <location>
        <begin position="115"/>
        <end position="137"/>
    </location>
</feature>
<proteinExistence type="predicted"/>